<evidence type="ECO:0000256" key="1">
    <source>
        <dbReference type="PIRSR" id="PIRSR602401-1"/>
    </source>
</evidence>
<dbReference type="GO" id="GO:0005506">
    <property type="term" value="F:iron ion binding"/>
    <property type="evidence" value="ECO:0007669"/>
    <property type="project" value="InterPro"/>
</dbReference>
<keyword evidence="1 2" id="KW-0349">Heme</keyword>
<organism evidence="4 5">
    <name type="scientific">[Myrmecia] bisecta</name>
    <dbReference type="NCBI Taxonomy" id="41462"/>
    <lineage>
        <taxon>Eukaryota</taxon>
        <taxon>Viridiplantae</taxon>
        <taxon>Chlorophyta</taxon>
        <taxon>core chlorophytes</taxon>
        <taxon>Trebouxiophyceae</taxon>
        <taxon>Trebouxiales</taxon>
        <taxon>Trebouxiaceae</taxon>
        <taxon>Myrmecia</taxon>
    </lineage>
</organism>
<keyword evidence="1 2" id="KW-0408">Iron</keyword>
<keyword evidence="1 2" id="KW-0479">Metal-binding</keyword>
<comment type="similarity">
    <text evidence="2">Belongs to the cytochrome P450 family.</text>
</comment>
<dbReference type="InterPro" id="IPR001128">
    <property type="entry name" value="Cyt_P450"/>
</dbReference>
<evidence type="ECO:0000256" key="3">
    <source>
        <dbReference type="SAM" id="Phobius"/>
    </source>
</evidence>
<name>A0AAW1QPI0_9CHLO</name>
<dbReference type="InterPro" id="IPR017972">
    <property type="entry name" value="Cyt_P450_CS"/>
</dbReference>
<dbReference type="PROSITE" id="PS00086">
    <property type="entry name" value="CYTOCHROME_P450"/>
    <property type="match status" value="1"/>
</dbReference>
<protein>
    <recommendedName>
        <fullName evidence="6">Cytochrome P450</fullName>
    </recommendedName>
</protein>
<gene>
    <name evidence="4" type="ORF">WJX72_002153</name>
</gene>
<dbReference type="PANTHER" id="PTHR24301:SF2">
    <property type="entry name" value="THROMBOXANE-A SYNTHASE"/>
    <property type="match status" value="1"/>
</dbReference>
<sequence length="598" mass="66355">MQDSSSLYAWVWGSGIVVCLAVWLYGLNIQNRWRLRSLPGPRWKWLVGQLKEAGTGRLHEHLLQWAQQYGPIFKFHFGRVPVVVVTNPELAYQVCVKRFMNFHDRPPPIMQLYSGRHRSLQMSSMLFARGKLWAGLRAAGEPLFHTKPLHRYAPLMNSAAEGLVHVLEKSSTPEQAPKAVNINQTLSNMTMEVLGTAALGVHLDAQSTEGEHGQGADLVWSGRQLFTVSNVKPILKLLLMAIPLLSGFWRQVIAWFKDPGMLDAAVARGYLWGASQALLDNARRKRPGFAGIKPTSTANGVAAAAADGGPGLAEPVHAAATANAVIAELANARKHPSGIGANAQIWGLMQGAFAKGEANYQGMVPQDTSILYHLMNATNKETGERLTDQQICSTCTLFILAGYETTSTALAYALYEISRNLDVEARILQEVDAFGRNKAPDYEDLARFPYLWAAFHESMRLWTVATPIIAMTRMCTQACTLAGHYIPKGTRVMVNTWGMQRDPKLYPDPEEFRPERFLEGSKEAQSRHPYAYMPFGAGPHKCIGYKFAEEEAMLTLVRLYQHFTFTVAPETGDLRASLLAAVTVYPKHGIFLRPHARV</sequence>
<dbReference type="GO" id="GO:0020037">
    <property type="term" value="F:heme binding"/>
    <property type="evidence" value="ECO:0007669"/>
    <property type="project" value="InterPro"/>
</dbReference>
<proteinExistence type="inferred from homology"/>
<comment type="cofactor">
    <cofactor evidence="1">
        <name>heme</name>
        <dbReference type="ChEBI" id="CHEBI:30413"/>
    </cofactor>
</comment>
<keyword evidence="2" id="KW-0560">Oxidoreductase</keyword>
<keyword evidence="3" id="KW-0812">Transmembrane</keyword>
<keyword evidence="5" id="KW-1185">Reference proteome</keyword>
<dbReference type="EMBL" id="JALJOR010000002">
    <property type="protein sequence ID" value="KAK9823358.1"/>
    <property type="molecule type" value="Genomic_DNA"/>
</dbReference>
<keyword evidence="3" id="KW-0472">Membrane</keyword>
<dbReference type="PRINTS" id="PR00385">
    <property type="entry name" value="P450"/>
</dbReference>
<dbReference type="Gene3D" id="1.10.630.10">
    <property type="entry name" value="Cytochrome P450"/>
    <property type="match status" value="2"/>
</dbReference>
<feature type="transmembrane region" description="Helical" evidence="3">
    <location>
        <begin position="6"/>
        <end position="27"/>
    </location>
</feature>
<feature type="binding site" description="axial binding residue" evidence="1">
    <location>
        <position position="542"/>
    </location>
    <ligand>
        <name>heme</name>
        <dbReference type="ChEBI" id="CHEBI:30413"/>
    </ligand>
    <ligandPart>
        <name>Fe</name>
        <dbReference type="ChEBI" id="CHEBI:18248"/>
    </ligandPart>
</feature>
<evidence type="ECO:0000313" key="4">
    <source>
        <dbReference type="EMBL" id="KAK9823358.1"/>
    </source>
</evidence>
<evidence type="ECO:0000313" key="5">
    <source>
        <dbReference type="Proteomes" id="UP001489004"/>
    </source>
</evidence>
<accession>A0AAW1QPI0</accession>
<evidence type="ECO:0008006" key="6">
    <source>
        <dbReference type="Google" id="ProtNLM"/>
    </source>
</evidence>
<dbReference type="GO" id="GO:0004497">
    <property type="term" value="F:monooxygenase activity"/>
    <property type="evidence" value="ECO:0007669"/>
    <property type="project" value="UniProtKB-KW"/>
</dbReference>
<dbReference type="PRINTS" id="PR00463">
    <property type="entry name" value="EP450I"/>
</dbReference>
<dbReference type="GO" id="GO:0016705">
    <property type="term" value="F:oxidoreductase activity, acting on paired donors, with incorporation or reduction of molecular oxygen"/>
    <property type="evidence" value="ECO:0007669"/>
    <property type="project" value="InterPro"/>
</dbReference>
<reference evidence="4 5" key="1">
    <citation type="journal article" date="2024" name="Nat. Commun.">
        <title>Phylogenomics reveals the evolutionary origins of lichenization in chlorophyte algae.</title>
        <authorList>
            <person name="Puginier C."/>
            <person name="Libourel C."/>
            <person name="Otte J."/>
            <person name="Skaloud P."/>
            <person name="Haon M."/>
            <person name="Grisel S."/>
            <person name="Petersen M."/>
            <person name="Berrin J.G."/>
            <person name="Delaux P.M."/>
            <person name="Dal Grande F."/>
            <person name="Keller J."/>
        </authorList>
    </citation>
    <scope>NUCLEOTIDE SEQUENCE [LARGE SCALE GENOMIC DNA]</scope>
    <source>
        <strain evidence="4 5">SAG 2043</strain>
    </source>
</reference>
<dbReference type="PANTHER" id="PTHR24301">
    <property type="entry name" value="THROMBOXANE-A SYNTHASE"/>
    <property type="match status" value="1"/>
</dbReference>
<keyword evidence="3" id="KW-1133">Transmembrane helix</keyword>
<evidence type="ECO:0000256" key="2">
    <source>
        <dbReference type="RuleBase" id="RU000461"/>
    </source>
</evidence>
<dbReference type="Pfam" id="PF00067">
    <property type="entry name" value="p450"/>
    <property type="match status" value="2"/>
</dbReference>
<dbReference type="InterPro" id="IPR036396">
    <property type="entry name" value="Cyt_P450_sf"/>
</dbReference>
<dbReference type="AlphaFoldDB" id="A0AAW1QPI0"/>
<dbReference type="Proteomes" id="UP001489004">
    <property type="component" value="Unassembled WGS sequence"/>
</dbReference>
<dbReference type="SUPFAM" id="SSF48264">
    <property type="entry name" value="Cytochrome P450"/>
    <property type="match status" value="1"/>
</dbReference>
<dbReference type="InterPro" id="IPR002401">
    <property type="entry name" value="Cyt_P450_E_grp-I"/>
</dbReference>
<keyword evidence="2" id="KW-0503">Monooxygenase</keyword>
<comment type="caution">
    <text evidence="4">The sequence shown here is derived from an EMBL/GenBank/DDBJ whole genome shotgun (WGS) entry which is preliminary data.</text>
</comment>